<reference evidence="2 3" key="1">
    <citation type="submission" date="2018-11" db="EMBL/GenBank/DDBJ databases">
        <title>Draft genome sequence of Cellulomonas takizawaensis strain TKZ-21.</title>
        <authorList>
            <person name="Yamamura H."/>
            <person name="Hayashi T."/>
            <person name="Hamada M."/>
            <person name="Serisawa Y."/>
            <person name="Matsuyama K."/>
            <person name="Nakagawa Y."/>
            <person name="Otoguro M."/>
            <person name="Yanagida F."/>
            <person name="Hayakawa M."/>
        </authorList>
    </citation>
    <scope>NUCLEOTIDE SEQUENCE [LARGE SCALE GENOMIC DNA]</scope>
    <source>
        <strain evidence="2 3">TKZ-21</strain>
    </source>
</reference>
<proteinExistence type="predicted"/>
<keyword evidence="1" id="KW-1133">Transmembrane helix</keyword>
<gene>
    <name evidence="2" type="ORF">CTKZ_11580</name>
</gene>
<protein>
    <submittedName>
        <fullName evidence="2">Uncharacterized protein</fullName>
    </submittedName>
</protein>
<name>A0A401UY35_9CELL</name>
<dbReference type="Proteomes" id="UP000288246">
    <property type="component" value="Unassembled WGS sequence"/>
</dbReference>
<evidence type="ECO:0000313" key="3">
    <source>
        <dbReference type="Proteomes" id="UP000288246"/>
    </source>
</evidence>
<evidence type="ECO:0000313" key="2">
    <source>
        <dbReference type="EMBL" id="GCD19596.1"/>
    </source>
</evidence>
<dbReference type="AlphaFoldDB" id="A0A401UY35"/>
<evidence type="ECO:0000256" key="1">
    <source>
        <dbReference type="SAM" id="Phobius"/>
    </source>
</evidence>
<keyword evidence="1" id="KW-0472">Membrane</keyword>
<organism evidence="2 3">
    <name type="scientific">Cellulomonas algicola</name>
    <dbReference type="NCBI Taxonomy" id="2071633"/>
    <lineage>
        <taxon>Bacteria</taxon>
        <taxon>Bacillati</taxon>
        <taxon>Actinomycetota</taxon>
        <taxon>Actinomycetes</taxon>
        <taxon>Micrococcales</taxon>
        <taxon>Cellulomonadaceae</taxon>
        <taxon>Cellulomonas</taxon>
    </lineage>
</organism>
<feature type="transmembrane region" description="Helical" evidence="1">
    <location>
        <begin position="24"/>
        <end position="47"/>
    </location>
</feature>
<dbReference type="OrthoDB" id="4828582at2"/>
<sequence>MTQVGSPSTFAPARDASRTARAGVLGIVLAVVVVALGVLCVRDALAADGRIDGEPWLAPVVDGLDGLGPSVAVAAVGVAIALLGLWLVLEAFGRRRRTRLPVSADGSARGTSSGVSIGVGDAARLARVAALDVDDVLDARATATRRAVTVTVTVPPGARVVEPVQAAVARQLAPLTTPLAVKVVARVSDALRTGGVGA</sequence>
<dbReference type="EMBL" id="BHYL01000083">
    <property type="protein sequence ID" value="GCD19596.1"/>
    <property type="molecule type" value="Genomic_DNA"/>
</dbReference>
<comment type="caution">
    <text evidence="2">The sequence shown here is derived from an EMBL/GenBank/DDBJ whole genome shotgun (WGS) entry which is preliminary data.</text>
</comment>
<dbReference type="RefSeq" id="WP_124342130.1">
    <property type="nucleotide sequence ID" value="NZ_BHYL01000083.1"/>
</dbReference>
<feature type="transmembrane region" description="Helical" evidence="1">
    <location>
        <begin position="67"/>
        <end position="89"/>
    </location>
</feature>
<accession>A0A401UY35</accession>
<keyword evidence="3" id="KW-1185">Reference proteome</keyword>
<keyword evidence="1" id="KW-0812">Transmembrane</keyword>